<protein>
    <submittedName>
        <fullName evidence="2">Uncharacterized protein</fullName>
    </submittedName>
</protein>
<accession>A0ABT5Z8V1</accession>
<dbReference type="EMBL" id="JARHTQ010000031">
    <property type="protein sequence ID" value="MDF2260258.1"/>
    <property type="molecule type" value="Genomic_DNA"/>
</dbReference>
<gene>
    <name evidence="2" type="ORF">P2L57_32465</name>
</gene>
<evidence type="ECO:0000313" key="2">
    <source>
        <dbReference type="EMBL" id="MDF2260258.1"/>
    </source>
</evidence>
<feature type="region of interest" description="Disordered" evidence="1">
    <location>
        <begin position="37"/>
        <end position="59"/>
    </location>
</feature>
<organism evidence="2 3">
    <name type="scientific">Streptantibioticus ferralitis</name>
    <dbReference type="NCBI Taxonomy" id="236510"/>
    <lineage>
        <taxon>Bacteria</taxon>
        <taxon>Bacillati</taxon>
        <taxon>Actinomycetota</taxon>
        <taxon>Actinomycetes</taxon>
        <taxon>Kitasatosporales</taxon>
        <taxon>Streptomycetaceae</taxon>
        <taxon>Streptantibioticus</taxon>
    </lineage>
</organism>
<dbReference type="RefSeq" id="WP_275820680.1">
    <property type="nucleotide sequence ID" value="NZ_BAAANM010000049.1"/>
</dbReference>
<evidence type="ECO:0000256" key="1">
    <source>
        <dbReference type="SAM" id="MobiDB-lite"/>
    </source>
</evidence>
<comment type="caution">
    <text evidence="2">The sequence shown here is derived from an EMBL/GenBank/DDBJ whole genome shotgun (WGS) entry which is preliminary data.</text>
</comment>
<name>A0ABT5Z8V1_9ACTN</name>
<dbReference type="Proteomes" id="UP001220022">
    <property type="component" value="Unassembled WGS sequence"/>
</dbReference>
<evidence type="ECO:0000313" key="3">
    <source>
        <dbReference type="Proteomes" id="UP001220022"/>
    </source>
</evidence>
<proteinExistence type="predicted"/>
<reference evidence="2 3" key="1">
    <citation type="submission" date="2023-03" db="EMBL/GenBank/DDBJ databases">
        <title>Draft genome sequence of type strain Streptomyces ferralitis JCM 14344.</title>
        <authorList>
            <person name="Klaysubun C."/>
            <person name="Duangmal K."/>
        </authorList>
    </citation>
    <scope>NUCLEOTIDE SEQUENCE [LARGE SCALE GENOMIC DNA]</scope>
    <source>
        <strain evidence="2 3">JCM 14344</strain>
    </source>
</reference>
<feature type="compositionally biased region" description="Basic and acidic residues" evidence="1">
    <location>
        <begin position="42"/>
        <end position="52"/>
    </location>
</feature>
<sequence>MFTRGNCDAHPPGAVHHFGGQGAAGQVRALAQPGQPIAAAARPERSRPRGVGERVGGGQDDLDVGELHLEVDALARGVLGGVGDRLLRCPVQRQRGVRLQPAGLPMIRTVTGAAVSSSPWSRMATSVVSSSGSGTLSSRSAWTAHRVSGSPSRVNPLARFNDLTHILPGPHSTVPSSCRRPAPVATAA</sequence>
<keyword evidence="3" id="KW-1185">Reference proteome</keyword>